<protein>
    <recommendedName>
        <fullName evidence="1">STAS domain-containing protein</fullName>
    </recommendedName>
</protein>
<dbReference type="RefSeq" id="WP_069935826.1">
    <property type="nucleotide sequence ID" value="NZ_MEHJ01000001.1"/>
</dbReference>
<dbReference type="AlphaFoldDB" id="A0A1E5PHJ7"/>
<accession>A0A1E5PHJ7</accession>
<dbReference type="Pfam" id="PF01740">
    <property type="entry name" value="STAS"/>
    <property type="match status" value="1"/>
</dbReference>
<dbReference type="STRING" id="285458.BGM19_00285"/>
<name>A0A1E5PHJ7_9ACTN</name>
<gene>
    <name evidence="2" type="ORF">AS594_35885</name>
</gene>
<feature type="domain" description="STAS" evidence="1">
    <location>
        <begin position="11"/>
        <end position="109"/>
    </location>
</feature>
<dbReference type="PANTHER" id="PTHR33495:SF2">
    <property type="entry name" value="ANTI-SIGMA FACTOR ANTAGONIST TM_1081-RELATED"/>
    <property type="match status" value="1"/>
</dbReference>
<evidence type="ECO:0000259" key="1">
    <source>
        <dbReference type="PROSITE" id="PS50801"/>
    </source>
</evidence>
<sequence>MSFVLRPPHRVVTVGGELFVYEAPGLRAALCKAIEEDAGDLILSTLEVEFFDSTCLGALVGAVMQLREAPGGRTVRVVDAGRVVKILKVTGLTEVLDLYATVDDALLAAANSLARTA</sequence>
<reference evidence="2 3" key="1">
    <citation type="submission" date="2016-08" db="EMBL/GenBank/DDBJ databases">
        <title>Complete genome sequence of Streptomyces agglomeratus strain 6-3-2, a novel anti-MRSA actinomycete isolated from Wuli of Tebit, China.</title>
        <authorList>
            <person name="Chen X."/>
        </authorList>
    </citation>
    <scope>NUCLEOTIDE SEQUENCE [LARGE SCALE GENOMIC DNA]</scope>
    <source>
        <strain evidence="2 3">6-3-2</strain>
    </source>
</reference>
<organism evidence="2 3">
    <name type="scientific">Streptomyces agglomeratus</name>
    <dbReference type="NCBI Taxonomy" id="285458"/>
    <lineage>
        <taxon>Bacteria</taxon>
        <taxon>Bacillati</taxon>
        <taxon>Actinomycetota</taxon>
        <taxon>Actinomycetes</taxon>
        <taxon>Kitasatosporales</taxon>
        <taxon>Streptomycetaceae</taxon>
        <taxon>Streptomyces</taxon>
    </lineage>
</organism>
<dbReference type="PANTHER" id="PTHR33495">
    <property type="entry name" value="ANTI-SIGMA FACTOR ANTAGONIST TM_1081-RELATED-RELATED"/>
    <property type="match status" value="1"/>
</dbReference>
<keyword evidence="3" id="KW-1185">Reference proteome</keyword>
<proteinExistence type="predicted"/>
<dbReference type="GO" id="GO:0043856">
    <property type="term" value="F:anti-sigma factor antagonist activity"/>
    <property type="evidence" value="ECO:0007669"/>
    <property type="project" value="TreeGrafter"/>
</dbReference>
<dbReference type="InterPro" id="IPR002645">
    <property type="entry name" value="STAS_dom"/>
</dbReference>
<evidence type="ECO:0000313" key="2">
    <source>
        <dbReference type="EMBL" id="OEJ29002.1"/>
    </source>
</evidence>
<dbReference type="InterPro" id="IPR036513">
    <property type="entry name" value="STAS_dom_sf"/>
</dbReference>
<dbReference type="Proteomes" id="UP000095759">
    <property type="component" value="Unassembled WGS sequence"/>
</dbReference>
<dbReference type="SUPFAM" id="SSF52091">
    <property type="entry name" value="SpoIIaa-like"/>
    <property type="match status" value="1"/>
</dbReference>
<dbReference type="PROSITE" id="PS50801">
    <property type="entry name" value="STAS"/>
    <property type="match status" value="1"/>
</dbReference>
<dbReference type="CDD" id="cd07043">
    <property type="entry name" value="STAS_anti-anti-sigma_factors"/>
    <property type="match status" value="1"/>
</dbReference>
<dbReference type="EMBL" id="MEHJ01000001">
    <property type="protein sequence ID" value="OEJ29002.1"/>
    <property type="molecule type" value="Genomic_DNA"/>
</dbReference>
<evidence type="ECO:0000313" key="3">
    <source>
        <dbReference type="Proteomes" id="UP000095759"/>
    </source>
</evidence>
<comment type="caution">
    <text evidence="2">The sequence shown here is derived from an EMBL/GenBank/DDBJ whole genome shotgun (WGS) entry which is preliminary data.</text>
</comment>
<dbReference type="Gene3D" id="3.30.750.24">
    <property type="entry name" value="STAS domain"/>
    <property type="match status" value="1"/>
</dbReference>